<dbReference type="EMBL" id="FEVP01000014">
    <property type="protein sequence ID" value="CWP83396.1"/>
    <property type="molecule type" value="Genomic_DNA"/>
</dbReference>
<dbReference type="AlphaFoldDB" id="A0AB33TWF8"/>
<proteinExistence type="predicted"/>
<evidence type="ECO:0000313" key="1">
    <source>
        <dbReference type="EMBL" id="CWP83396.1"/>
    </source>
</evidence>
<accession>A0AB33TWF8</accession>
<sequence>MVKAVTSFNPVRVRDAGKAGFIKLVRFDVRMPSEIIVSDGIAIADAGFFCKRIHSDLAHLLTLSQIGSRQGLE</sequence>
<name>A0AB33TWF8_NEIME</name>
<reference evidence="1 2" key="1">
    <citation type="submission" date="2016-02" db="EMBL/GenBank/DDBJ databases">
        <authorList>
            <consortium name="Pathogen Informatics"/>
        </authorList>
    </citation>
    <scope>NUCLEOTIDE SEQUENCE [LARGE SCALE GENOMIC DNA]</scope>
    <source>
        <strain evidence="1 2">2842STDY5881269</strain>
    </source>
</reference>
<evidence type="ECO:0000313" key="2">
    <source>
        <dbReference type="Proteomes" id="UP000072443"/>
    </source>
</evidence>
<organism evidence="1 2">
    <name type="scientific">Neisseria meningitidis</name>
    <dbReference type="NCBI Taxonomy" id="487"/>
    <lineage>
        <taxon>Bacteria</taxon>
        <taxon>Pseudomonadati</taxon>
        <taxon>Pseudomonadota</taxon>
        <taxon>Betaproteobacteria</taxon>
        <taxon>Neisseriales</taxon>
        <taxon>Neisseriaceae</taxon>
        <taxon>Neisseria</taxon>
    </lineage>
</organism>
<gene>
    <name evidence="1" type="ORF">ERS514591_01325</name>
</gene>
<protein>
    <submittedName>
        <fullName evidence="1">Uncharacterized protein</fullName>
    </submittedName>
</protein>
<comment type="caution">
    <text evidence="1">The sequence shown here is derived from an EMBL/GenBank/DDBJ whole genome shotgun (WGS) entry which is preliminary data.</text>
</comment>
<dbReference type="Proteomes" id="UP000072443">
    <property type="component" value="Unassembled WGS sequence"/>
</dbReference>